<name>A0A6A5XFR7_9PLEO</name>
<gene>
    <name evidence="1" type="ORF">BU24DRAFT_495809</name>
</gene>
<proteinExistence type="predicted"/>
<dbReference type="Proteomes" id="UP000799778">
    <property type="component" value="Unassembled WGS sequence"/>
</dbReference>
<dbReference type="EMBL" id="ML978074">
    <property type="protein sequence ID" value="KAF2011671.1"/>
    <property type="molecule type" value="Genomic_DNA"/>
</dbReference>
<dbReference type="RefSeq" id="XP_033380010.1">
    <property type="nucleotide sequence ID" value="XM_033534157.1"/>
</dbReference>
<accession>A0A6A5XFR7</accession>
<dbReference type="AlphaFoldDB" id="A0A6A5XFR7"/>
<reference evidence="1" key="1">
    <citation type="journal article" date="2020" name="Stud. Mycol.">
        <title>101 Dothideomycetes genomes: a test case for predicting lifestyles and emergence of pathogens.</title>
        <authorList>
            <person name="Haridas S."/>
            <person name="Albert R."/>
            <person name="Binder M."/>
            <person name="Bloem J."/>
            <person name="Labutti K."/>
            <person name="Salamov A."/>
            <person name="Andreopoulos B."/>
            <person name="Baker S."/>
            <person name="Barry K."/>
            <person name="Bills G."/>
            <person name="Bluhm B."/>
            <person name="Cannon C."/>
            <person name="Castanera R."/>
            <person name="Culley D."/>
            <person name="Daum C."/>
            <person name="Ezra D."/>
            <person name="Gonzalez J."/>
            <person name="Henrissat B."/>
            <person name="Kuo A."/>
            <person name="Liang C."/>
            <person name="Lipzen A."/>
            <person name="Lutzoni F."/>
            <person name="Magnuson J."/>
            <person name="Mondo S."/>
            <person name="Nolan M."/>
            <person name="Ohm R."/>
            <person name="Pangilinan J."/>
            <person name="Park H.-J."/>
            <person name="Ramirez L."/>
            <person name="Alfaro M."/>
            <person name="Sun H."/>
            <person name="Tritt A."/>
            <person name="Yoshinaga Y."/>
            <person name="Zwiers L.-H."/>
            <person name="Turgeon B."/>
            <person name="Goodwin S."/>
            <person name="Spatafora J."/>
            <person name="Crous P."/>
            <person name="Grigoriev I."/>
        </authorList>
    </citation>
    <scope>NUCLEOTIDE SEQUENCE</scope>
    <source>
        <strain evidence="1">CBS 175.79</strain>
    </source>
</reference>
<evidence type="ECO:0000313" key="1">
    <source>
        <dbReference type="EMBL" id="KAF2011671.1"/>
    </source>
</evidence>
<keyword evidence="2" id="KW-1185">Reference proteome</keyword>
<sequence>MAIPIIVSAAAISASGLPADVLGGEVTDIMKDRCQPECEPGLLRCVRQIGFTGLCHTLWCTHRSRACGGCFSCKHKLTPPARVEAQVKAQTVPKILEGDNEGSSSNISAQSLEVEARAQDEEVDPDADQNYFNNCNKQWRKCTKAFAYDWNLCKERLCPAICKKDKIICGHFLAQPDALEG</sequence>
<dbReference type="GeneID" id="54291554"/>
<protein>
    <submittedName>
        <fullName evidence="1">Uncharacterized protein</fullName>
    </submittedName>
</protein>
<organism evidence="1 2">
    <name type="scientific">Aaosphaeria arxii CBS 175.79</name>
    <dbReference type="NCBI Taxonomy" id="1450172"/>
    <lineage>
        <taxon>Eukaryota</taxon>
        <taxon>Fungi</taxon>
        <taxon>Dikarya</taxon>
        <taxon>Ascomycota</taxon>
        <taxon>Pezizomycotina</taxon>
        <taxon>Dothideomycetes</taxon>
        <taxon>Pleosporomycetidae</taxon>
        <taxon>Pleosporales</taxon>
        <taxon>Pleosporales incertae sedis</taxon>
        <taxon>Aaosphaeria</taxon>
    </lineage>
</organism>
<evidence type="ECO:0000313" key="2">
    <source>
        <dbReference type="Proteomes" id="UP000799778"/>
    </source>
</evidence>